<reference evidence="3 4" key="1">
    <citation type="submission" date="2020-01" db="EMBL/GenBank/DDBJ databases">
        <title>Whole genome sequencing of Halomonas alkaliphila strain LS44.</title>
        <authorList>
            <person name="Kumar S."/>
            <person name="Paul D."/>
            <person name="Shouche Y."/>
            <person name="Suryavanshi M.V."/>
        </authorList>
    </citation>
    <scope>NUCLEOTIDE SEQUENCE [LARGE SCALE GENOMIC DNA]</scope>
    <source>
        <strain evidence="3 4">LS44</strain>
    </source>
</reference>
<evidence type="ECO:0000256" key="1">
    <source>
        <dbReference type="SAM" id="MobiDB-lite"/>
    </source>
</evidence>
<protein>
    <submittedName>
        <fullName evidence="3">Uncharacterized protein</fullName>
    </submittedName>
</protein>
<feature type="region of interest" description="Disordered" evidence="1">
    <location>
        <begin position="138"/>
        <end position="162"/>
    </location>
</feature>
<keyword evidence="2" id="KW-0472">Membrane</keyword>
<comment type="caution">
    <text evidence="3">The sequence shown here is derived from an EMBL/GenBank/DDBJ whole genome shotgun (WGS) entry which is preliminary data.</text>
</comment>
<dbReference type="OrthoDB" id="6168622at2"/>
<dbReference type="RefSeq" id="WP_162218408.1">
    <property type="nucleotide sequence ID" value="NZ_JAAEHK010000009.1"/>
</dbReference>
<feature type="transmembrane region" description="Helical" evidence="2">
    <location>
        <begin position="28"/>
        <end position="45"/>
    </location>
</feature>
<proteinExistence type="predicted"/>
<keyword evidence="2" id="KW-0812">Transmembrane</keyword>
<dbReference type="AlphaFoldDB" id="A0A7C9JWM9"/>
<keyword evidence="2" id="KW-1133">Transmembrane helix</keyword>
<dbReference type="EMBL" id="JAAEHK010000009">
    <property type="protein sequence ID" value="NDL70518.1"/>
    <property type="molecule type" value="Genomic_DNA"/>
</dbReference>
<evidence type="ECO:0000313" key="4">
    <source>
        <dbReference type="Proteomes" id="UP000480312"/>
    </source>
</evidence>
<name>A0A7C9JWM9_9GAMM</name>
<organism evidence="3 4">
    <name type="scientific">Vreelandella alkaliphila</name>
    <dbReference type="NCBI Taxonomy" id="272774"/>
    <lineage>
        <taxon>Bacteria</taxon>
        <taxon>Pseudomonadati</taxon>
        <taxon>Pseudomonadota</taxon>
        <taxon>Gammaproteobacteria</taxon>
        <taxon>Oceanospirillales</taxon>
        <taxon>Halomonadaceae</taxon>
        <taxon>Vreelandella</taxon>
    </lineage>
</organism>
<feature type="compositionally biased region" description="Low complexity" evidence="1">
    <location>
        <begin position="153"/>
        <end position="162"/>
    </location>
</feature>
<sequence length="162" mass="18079">MVRPAGRRALREAVGQVVEMIKRLLSNASGWLIPALLGITVFAGMQARNYALQLSATETRLARAYDQVEILQAHQQWQREQIDRISAVLAFRDEQVTRDNELVDMMRATAAQLERDDASTRDWADQPVPGAVGEWLREFTEDDDRAGDDGAGRSEASADAPR</sequence>
<dbReference type="Proteomes" id="UP000480312">
    <property type="component" value="Unassembled WGS sequence"/>
</dbReference>
<evidence type="ECO:0000313" key="3">
    <source>
        <dbReference type="EMBL" id="NDL70518.1"/>
    </source>
</evidence>
<gene>
    <name evidence="3" type="ORF">GPL32_08340</name>
</gene>
<evidence type="ECO:0000256" key="2">
    <source>
        <dbReference type="SAM" id="Phobius"/>
    </source>
</evidence>
<accession>A0A7C9JWM9</accession>